<gene>
    <name evidence="2" type="ORF">BCR43DRAFT_486346</name>
</gene>
<dbReference type="EMBL" id="MCGN01000002">
    <property type="protein sequence ID" value="ORZ01081.1"/>
    <property type="molecule type" value="Genomic_DNA"/>
</dbReference>
<feature type="region of interest" description="Disordered" evidence="1">
    <location>
        <begin position="33"/>
        <end position="60"/>
    </location>
</feature>
<keyword evidence="3" id="KW-1185">Reference proteome</keyword>
<dbReference type="InParanoid" id="A0A1X2HP02"/>
<name>A0A1X2HP02_SYNRA</name>
<evidence type="ECO:0000256" key="1">
    <source>
        <dbReference type="SAM" id="MobiDB-lite"/>
    </source>
</evidence>
<comment type="caution">
    <text evidence="2">The sequence shown here is derived from an EMBL/GenBank/DDBJ whole genome shotgun (WGS) entry which is preliminary data.</text>
</comment>
<sequence length="628" mass="70182">MKILTVTSFPLSYFGLYVYKVMEMDKQAQSITPEMPAPDQQKVPAEGPAEIPGPNWQNEAPSKSAIQKAVEYLNDKIGQSHLQERATVYQDLITLLSEWHDFVHGWRETGRSSESLWARLYRGVSLGGTTLAPTTTGAYIPLDRGDTGDNLSWELNRIFTGQSNITELLGLFAHALHRYLEQQPDKKPNEQHYLSATDHHARKSALLEPGSDTAQASTSSQISSVYPASSVTTGSADAGPYSNSSMENSQMSSSHALCVSKIALLLKRVLQEGKQEHVESLVKFGAIIASDPHQKTLDAVILSQTLNLIFVDEEEQRDALESLLDRLRTFPENIIDTDETLIQALRDKWEELAQEMAARFEFGAELTSPTFITDGTLHAFGAALISIVDKYKDYATPMVKDAIRVLWPYHGGLSPALADAALKLVRQLLWDDDREQLVSLSRAKWTDLTSVISNLCELLGPFTFEDLQICALDYDIHLHGMTVDFSNIIPGRVFDQIVQEDVIIFFEDIQEVSAQGDYVYKKKTGFPLFTDYGTMRATISNISIRIRAACKPIDAGRLGQEMGMGGKLARANCTAHIQNLSLEFVETRHRFVNNMYKTYLESELRNALIRHISNVLSNLLTYLPQDTV</sequence>
<dbReference type="Proteomes" id="UP000242180">
    <property type="component" value="Unassembled WGS sequence"/>
</dbReference>
<organism evidence="2 3">
    <name type="scientific">Syncephalastrum racemosum</name>
    <name type="common">Filamentous fungus</name>
    <dbReference type="NCBI Taxonomy" id="13706"/>
    <lineage>
        <taxon>Eukaryota</taxon>
        <taxon>Fungi</taxon>
        <taxon>Fungi incertae sedis</taxon>
        <taxon>Mucoromycota</taxon>
        <taxon>Mucoromycotina</taxon>
        <taxon>Mucoromycetes</taxon>
        <taxon>Mucorales</taxon>
        <taxon>Syncephalastraceae</taxon>
        <taxon>Syncephalastrum</taxon>
    </lineage>
</organism>
<protein>
    <submittedName>
        <fullName evidence="2">Uncharacterized protein</fullName>
    </submittedName>
</protein>
<evidence type="ECO:0000313" key="2">
    <source>
        <dbReference type="EMBL" id="ORZ01081.1"/>
    </source>
</evidence>
<proteinExistence type="predicted"/>
<accession>A0A1X2HP02</accession>
<dbReference type="OrthoDB" id="2260509at2759"/>
<dbReference type="AlphaFoldDB" id="A0A1X2HP02"/>
<evidence type="ECO:0000313" key="3">
    <source>
        <dbReference type="Proteomes" id="UP000242180"/>
    </source>
</evidence>
<reference evidence="2 3" key="1">
    <citation type="submission" date="2016-07" db="EMBL/GenBank/DDBJ databases">
        <title>Pervasive Adenine N6-methylation of Active Genes in Fungi.</title>
        <authorList>
            <consortium name="DOE Joint Genome Institute"/>
            <person name="Mondo S.J."/>
            <person name="Dannebaum R.O."/>
            <person name="Kuo R.C."/>
            <person name="Labutti K."/>
            <person name="Haridas S."/>
            <person name="Kuo A."/>
            <person name="Salamov A."/>
            <person name="Ahrendt S.R."/>
            <person name="Lipzen A."/>
            <person name="Sullivan W."/>
            <person name="Andreopoulos W.B."/>
            <person name="Clum A."/>
            <person name="Lindquist E."/>
            <person name="Daum C."/>
            <person name="Ramamoorthy G.K."/>
            <person name="Gryganskyi A."/>
            <person name="Culley D."/>
            <person name="Magnuson J.K."/>
            <person name="James T.Y."/>
            <person name="O'Malley M.A."/>
            <person name="Stajich J.E."/>
            <person name="Spatafora J.W."/>
            <person name="Visel A."/>
            <person name="Grigoriev I.V."/>
        </authorList>
    </citation>
    <scope>NUCLEOTIDE SEQUENCE [LARGE SCALE GENOMIC DNA]</scope>
    <source>
        <strain evidence="2 3">NRRL 2496</strain>
    </source>
</reference>
<dbReference type="Gene3D" id="3.15.10.10">
    <property type="entry name" value="Bactericidal permeability-increasing protein, domain 1"/>
    <property type="match status" value="1"/>
</dbReference>